<evidence type="ECO:0000313" key="2">
    <source>
        <dbReference type="EMBL" id="QOL49372.1"/>
    </source>
</evidence>
<dbReference type="AlphaFoldDB" id="A0A7L9U504"/>
<evidence type="ECO:0000259" key="1">
    <source>
        <dbReference type="Pfam" id="PF09361"/>
    </source>
</evidence>
<reference evidence="2 3" key="1">
    <citation type="submission" date="2020-10" db="EMBL/GenBank/DDBJ databases">
        <title>Genome sequencing of Massilia sp. LPB0304.</title>
        <authorList>
            <person name="Kim J."/>
        </authorList>
    </citation>
    <scope>NUCLEOTIDE SEQUENCE [LARGE SCALE GENOMIC DNA]</scope>
    <source>
        <strain evidence="2 3">LPB0304</strain>
    </source>
</reference>
<name>A0A7L9U504_9BURK</name>
<protein>
    <submittedName>
        <fullName evidence="2">Phasin family protein</fullName>
    </submittedName>
</protein>
<dbReference type="EMBL" id="CP062941">
    <property type="protein sequence ID" value="QOL49372.1"/>
    <property type="molecule type" value="Genomic_DNA"/>
</dbReference>
<dbReference type="Proteomes" id="UP000593875">
    <property type="component" value="Chromosome"/>
</dbReference>
<feature type="domain" description="Phasin" evidence="1">
    <location>
        <begin position="16"/>
        <end position="99"/>
    </location>
</feature>
<evidence type="ECO:0000313" key="3">
    <source>
        <dbReference type="Proteomes" id="UP000593875"/>
    </source>
</evidence>
<accession>A0A7L9U504</accession>
<keyword evidence="3" id="KW-1185">Reference proteome</keyword>
<sequence length="131" mass="13776">MPAFSPSLPDLRSQLGAQVDFLSQVSHHAIDTARQLSELNVRAARQLVDDGVRLGRALASCDDPFQIGTVAMREASSTAEDWQSWQNSLMGVLSAGTATFAHDANDGSWQAARSVTAGAAAEDVGAAHNPT</sequence>
<proteinExistence type="predicted"/>
<dbReference type="RefSeq" id="WP_193686412.1">
    <property type="nucleotide sequence ID" value="NZ_CP062941.1"/>
</dbReference>
<gene>
    <name evidence="2" type="ORF">LPB04_21120</name>
</gene>
<organism evidence="2 3">
    <name type="scientific">Massilia litorea</name>
    <dbReference type="NCBI Taxonomy" id="2769491"/>
    <lineage>
        <taxon>Bacteria</taxon>
        <taxon>Pseudomonadati</taxon>
        <taxon>Pseudomonadota</taxon>
        <taxon>Betaproteobacteria</taxon>
        <taxon>Burkholderiales</taxon>
        <taxon>Oxalobacteraceae</taxon>
        <taxon>Telluria group</taxon>
        <taxon>Massilia</taxon>
    </lineage>
</organism>
<dbReference type="Pfam" id="PF09361">
    <property type="entry name" value="Phasin_2"/>
    <property type="match status" value="1"/>
</dbReference>
<dbReference type="KEGG" id="mlir:LPB04_21120"/>
<dbReference type="InterPro" id="IPR018968">
    <property type="entry name" value="Phasin"/>
</dbReference>